<name>A0A0B7KP49_BIOOC</name>
<evidence type="ECO:0000313" key="2">
    <source>
        <dbReference type="EMBL" id="CEO57202.1"/>
    </source>
</evidence>
<dbReference type="AlphaFoldDB" id="A0A0B7KP49"/>
<organism evidence="2">
    <name type="scientific">Bionectria ochroleuca</name>
    <name type="common">Gliocladium roseum</name>
    <dbReference type="NCBI Taxonomy" id="29856"/>
    <lineage>
        <taxon>Eukaryota</taxon>
        <taxon>Fungi</taxon>
        <taxon>Dikarya</taxon>
        <taxon>Ascomycota</taxon>
        <taxon>Pezizomycotina</taxon>
        <taxon>Sordariomycetes</taxon>
        <taxon>Hypocreomycetidae</taxon>
        <taxon>Hypocreales</taxon>
        <taxon>Bionectriaceae</taxon>
        <taxon>Clonostachys</taxon>
    </lineage>
</organism>
<evidence type="ECO:0000256" key="1">
    <source>
        <dbReference type="SAM" id="Phobius"/>
    </source>
</evidence>
<dbReference type="EMBL" id="CDPU01000091">
    <property type="protein sequence ID" value="CEO57202.1"/>
    <property type="molecule type" value="Genomic_DNA"/>
</dbReference>
<accession>A0A0B7KP49</accession>
<proteinExistence type="predicted"/>
<sequence>RQKQNHSRDLQKEQRSTYFLLSSLHTIYLSLDLSFQQYTIKMLLSSFITPLALIASTVVVAYPVDTRTSGVLVARTIPSKFAEHAAAAIKAFGPLHTKTMMHSGIGAIKASKVARSKKLQTVETTIFLAINADKTKNEYKDTLKKYCITKEQFCDSGAGTEADWKKAWGIISTAWANYVNKETTLVTTAAGPAADSFYKTFEEPILKSKNIQIHVDKE</sequence>
<keyword evidence="1" id="KW-0472">Membrane</keyword>
<keyword evidence="1" id="KW-1133">Transmembrane helix</keyword>
<feature type="non-terminal residue" evidence="2">
    <location>
        <position position="1"/>
    </location>
</feature>
<protein>
    <submittedName>
        <fullName evidence="2">Uncharacterized protein</fullName>
    </submittedName>
</protein>
<feature type="transmembrane region" description="Helical" evidence="1">
    <location>
        <begin position="42"/>
        <end position="64"/>
    </location>
</feature>
<gene>
    <name evidence="2" type="ORF">BN869_000013260_1</name>
</gene>
<reference evidence="2" key="1">
    <citation type="submission" date="2015-01" db="EMBL/GenBank/DDBJ databases">
        <authorList>
            <person name="Durling Mikael"/>
        </authorList>
    </citation>
    <scope>NUCLEOTIDE SEQUENCE</scope>
</reference>
<keyword evidence="1" id="KW-0812">Transmembrane</keyword>